<protein>
    <submittedName>
        <fullName evidence="3">Uncharacterized protein</fullName>
    </submittedName>
</protein>
<dbReference type="Proteomes" id="UP000001784">
    <property type="component" value="Chromosome"/>
</dbReference>
<feature type="transmembrane region" description="Helical" evidence="2">
    <location>
        <begin position="61"/>
        <end position="81"/>
    </location>
</feature>
<dbReference type="InParanoid" id="A0LFV3"/>
<keyword evidence="2" id="KW-0472">Membrane</keyword>
<dbReference type="KEGG" id="sfu:Sfum_0606"/>
<dbReference type="HOGENOM" id="CLU_1776533_0_0_7"/>
<dbReference type="AlphaFoldDB" id="A0LFV3"/>
<feature type="region of interest" description="Disordered" evidence="1">
    <location>
        <begin position="1"/>
        <end position="22"/>
    </location>
</feature>
<feature type="compositionally biased region" description="Basic residues" evidence="1">
    <location>
        <begin position="1"/>
        <end position="13"/>
    </location>
</feature>
<feature type="transmembrane region" description="Helical" evidence="2">
    <location>
        <begin position="31"/>
        <end position="55"/>
    </location>
</feature>
<sequence length="146" mass="16753">MWFKNPFKKRPPKPKADEEARQDPTSINEGIYYLYLIIGLQVLFVLVLASIIMVVGKVMATPVWVFLFAFAMCIGGGYTIYRKAKKQFQKFRDTISRTDLSNRNYEISFMGGMLTMRVEQAPPRPLLEAPQPNVVETKTIEGETIR</sequence>
<dbReference type="RefSeq" id="WP_011697478.1">
    <property type="nucleotide sequence ID" value="NC_008554.1"/>
</dbReference>
<gene>
    <name evidence="3" type="ordered locus">Sfum_0606</name>
</gene>
<proteinExistence type="predicted"/>
<evidence type="ECO:0000313" key="3">
    <source>
        <dbReference type="EMBL" id="ABK16305.1"/>
    </source>
</evidence>
<accession>A0LFV3</accession>
<reference evidence="3 4" key="1">
    <citation type="submission" date="2006-10" db="EMBL/GenBank/DDBJ databases">
        <title>Complete sequence of Syntrophobacter fumaroxidans MPOB.</title>
        <authorList>
            <consortium name="US DOE Joint Genome Institute"/>
            <person name="Copeland A."/>
            <person name="Lucas S."/>
            <person name="Lapidus A."/>
            <person name="Barry K."/>
            <person name="Detter J.C."/>
            <person name="Glavina del Rio T."/>
            <person name="Hammon N."/>
            <person name="Israni S."/>
            <person name="Pitluck S."/>
            <person name="Goltsman E.G."/>
            <person name="Martinez M."/>
            <person name="Schmutz J."/>
            <person name="Larimer F."/>
            <person name="Land M."/>
            <person name="Hauser L."/>
            <person name="Kyrpides N."/>
            <person name="Kim E."/>
            <person name="Boone D.R."/>
            <person name="Brockman F."/>
            <person name="Culley D."/>
            <person name="Ferry J."/>
            <person name="Gunsalus R."/>
            <person name="McInerney M.J."/>
            <person name="Morrison M."/>
            <person name="Plugge C."/>
            <person name="Rohlin L."/>
            <person name="Scholten J."/>
            <person name="Sieber J."/>
            <person name="Stams A.J.M."/>
            <person name="Worm P."/>
            <person name="Henstra A.M."/>
            <person name="Richardson P."/>
        </authorList>
    </citation>
    <scope>NUCLEOTIDE SEQUENCE [LARGE SCALE GENOMIC DNA]</scope>
    <source>
        <strain evidence="4">DSM 10017 / MPOB</strain>
    </source>
</reference>
<organism evidence="3 4">
    <name type="scientific">Syntrophobacter fumaroxidans (strain DSM 10017 / MPOB)</name>
    <dbReference type="NCBI Taxonomy" id="335543"/>
    <lineage>
        <taxon>Bacteria</taxon>
        <taxon>Pseudomonadati</taxon>
        <taxon>Thermodesulfobacteriota</taxon>
        <taxon>Syntrophobacteria</taxon>
        <taxon>Syntrophobacterales</taxon>
        <taxon>Syntrophobacteraceae</taxon>
        <taxon>Syntrophobacter</taxon>
    </lineage>
</organism>
<evidence type="ECO:0000256" key="2">
    <source>
        <dbReference type="SAM" id="Phobius"/>
    </source>
</evidence>
<evidence type="ECO:0000313" key="4">
    <source>
        <dbReference type="Proteomes" id="UP000001784"/>
    </source>
</evidence>
<keyword evidence="4" id="KW-1185">Reference proteome</keyword>
<name>A0LFV3_SYNFM</name>
<dbReference type="EMBL" id="CP000478">
    <property type="protein sequence ID" value="ABK16305.1"/>
    <property type="molecule type" value="Genomic_DNA"/>
</dbReference>
<keyword evidence="2" id="KW-1133">Transmembrane helix</keyword>
<dbReference type="OrthoDB" id="5519974at2"/>
<keyword evidence="2" id="KW-0812">Transmembrane</keyword>
<evidence type="ECO:0000256" key="1">
    <source>
        <dbReference type="SAM" id="MobiDB-lite"/>
    </source>
</evidence>